<dbReference type="SUPFAM" id="SSF53756">
    <property type="entry name" value="UDP-Glycosyltransferase/glycogen phosphorylase"/>
    <property type="match status" value="1"/>
</dbReference>
<dbReference type="EMBL" id="LR785310">
    <property type="protein sequence ID" value="CAB3247587.1"/>
    <property type="molecule type" value="mRNA"/>
</dbReference>
<evidence type="ECO:0000256" key="8">
    <source>
        <dbReference type="ARBA" id="ARBA00022989"/>
    </source>
</evidence>
<dbReference type="PANTHER" id="PTHR11929">
    <property type="entry name" value="ALPHA- 1,3 -FUCOSYLTRANSFERASE"/>
    <property type="match status" value="1"/>
</dbReference>
<comment type="subcellular location">
    <subcellularLocation>
        <location evidence="1">Endoplasmic reticulum membrane</location>
        <topology evidence="1">Single-pass type II membrane protein</topology>
    </subcellularLocation>
    <subcellularLocation>
        <location evidence="13">Golgi apparatus</location>
        <location evidence="13">Golgi stack membrane</location>
        <topology evidence="13">Single-pass type II membrane protein</topology>
    </subcellularLocation>
</comment>
<evidence type="ECO:0000259" key="14">
    <source>
        <dbReference type="Pfam" id="PF00852"/>
    </source>
</evidence>
<dbReference type="InterPro" id="IPR055270">
    <property type="entry name" value="Glyco_tran_10_C"/>
</dbReference>
<proteinExistence type="evidence at transcript level"/>
<keyword evidence="9" id="KW-0472">Membrane</keyword>
<evidence type="ECO:0000256" key="13">
    <source>
        <dbReference type="RuleBase" id="RU003832"/>
    </source>
</evidence>
<evidence type="ECO:0000259" key="15">
    <source>
        <dbReference type="Pfam" id="PF17039"/>
    </source>
</evidence>
<keyword evidence="7" id="KW-0735">Signal-anchor</keyword>
<dbReference type="GO" id="GO:0046920">
    <property type="term" value="F:alpha-(1-&gt;3)-fucosyltransferase activity"/>
    <property type="evidence" value="ECO:0007669"/>
    <property type="project" value="TreeGrafter"/>
</dbReference>
<dbReference type="InterPro" id="IPR038577">
    <property type="entry name" value="GT10-like_C_sf"/>
</dbReference>
<feature type="domain" description="Fucosyltransferase C-terminal" evidence="14">
    <location>
        <begin position="203"/>
        <end position="377"/>
    </location>
</feature>
<gene>
    <name evidence="16" type="primary">Fut7-004</name>
</gene>
<evidence type="ECO:0000256" key="4">
    <source>
        <dbReference type="ARBA" id="ARBA00022676"/>
    </source>
</evidence>
<keyword evidence="6 13" id="KW-0812">Transmembrane</keyword>
<name>A0A6F9DCP6_9ASCI</name>
<comment type="similarity">
    <text evidence="3 13">Belongs to the glycosyltransferase 10 family.</text>
</comment>
<evidence type="ECO:0000256" key="1">
    <source>
        <dbReference type="ARBA" id="ARBA00004648"/>
    </source>
</evidence>
<evidence type="ECO:0000256" key="5">
    <source>
        <dbReference type="ARBA" id="ARBA00022679"/>
    </source>
</evidence>
<evidence type="ECO:0000256" key="7">
    <source>
        <dbReference type="ARBA" id="ARBA00022968"/>
    </source>
</evidence>
<dbReference type="GO" id="GO:0005789">
    <property type="term" value="C:endoplasmic reticulum membrane"/>
    <property type="evidence" value="ECO:0007669"/>
    <property type="project" value="UniProtKB-SubCell"/>
</dbReference>
<dbReference type="FunFam" id="3.40.50.11660:FF:000002">
    <property type="entry name" value="Alpha-(1,3)-fucosyltransferase"/>
    <property type="match status" value="1"/>
</dbReference>
<accession>A0A6F9DCP6</accession>
<evidence type="ECO:0000256" key="10">
    <source>
        <dbReference type="ARBA" id="ARBA00023180"/>
    </source>
</evidence>
<keyword evidence="10" id="KW-0325">Glycoprotein</keyword>
<dbReference type="Gene3D" id="3.40.50.11660">
    <property type="entry name" value="Glycosyl transferase family 10, C-terminal domain"/>
    <property type="match status" value="1"/>
</dbReference>
<dbReference type="InterPro" id="IPR001503">
    <property type="entry name" value="Glyco_trans_10"/>
</dbReference>
<dbReference type="AlphaFoldDB" id="A0A6F9DCP6"/>
<keyword evidence="8" id="KW-1133">Transmembrane helix</keyword>
<comment type="pathway">
    <text evidence="2">Protein modification; protein glycosylation.</text>
</comment>
<protein>
    <recommendedName>
        <fullName evidence="13">Fucosyltransferase</fullName>
        <ecNumber evidence="13">2.4.1.-</ecNumber>
    </recommendedName>
</protein>
<evidence type="ECO:0000313" key="16">
    <source>
        <dbReference type="EMBL" id="CAB3247587.1"/>
    </source>
</evidence>
<evidence type="ECO:0000256" key="11">
    <source>
        <dbReference type="ARBA" id="ARBA00047273"/>
    </source>
</evidence>
<keyword evidence="13" id="KW-0333">Golgi apparatus</keyword>
<evidence type="ECO:0000256" key="9">
    <source>
        <dbReference type="ARBA" id="ARBA00023136"/>
    </source>
</evidence>
<evidence type="ECO:0000256" key="2">
    <source>
        <dbReference type="ARBA" id="ARBA00004922"/>
    </source>
</evidence>
<dbReference type="Pfam" id="PF00852">
    <property type="entry name" value="Glyco_transf_10"/>
    <property type="match status" value="1"/>
</dbReference>
<dbReference type="PANTHER" id="PTHR11929:SF145">
    <property type="entry name" value="ALPHA-(1,3)-FUCOSYLTRANSFERASE FUT-1"/>
    <property type="match status" value="1"/>
</dbReference>
<evidence type="ECO:0000256" key="3">
    <source>
        <dbReference type="ARBA" id="ARBA00008919"/>
    </source>
</evidence>
<organism evidence="16">
    <name type="scientific">Phallusia mammillata</name>
    <dbReference type="NCBI Taxonomy" id="59560"/>
    <lineage>
        <taxon>Eukaryota</taxon>
        <taxon>Metazoa</taxon>
        <taxon>Chordata</taxon>
        <taxon>Tunicata</taxon>
        <taxon>Ascidiacea</taxon>
        <taxon>Phlebobranchia</taxon>
        <taxon>Ascidiidae</taxon>
        <taxon>Phallusia</taxon>
    </lineage>
</organism>
<dbReference type="InterPro" id="IPR031481">
    <property type="entry name" value="Glyco_tran_10_N"/>
</dbReference>
<keyword evidence="5 13" id="KW-0808">Transferase</keyword>
<feature type="domain" description="Fucosyltransferase N-terminal" evidence="15">
    <location>
        <begin position="67"/>
        <end position="176"/>
    </location>
</feature>
<evidence type="ECO:0000256" key="12">
    <source>
        <dbReference type="ARBA" id="ARBA00048647"/>
    </source>
</evidence>
<dbReference type="GO" id="GO:0032580">
    <property type="term" value="C:Golgi cisterna membrane"/>
    <property type="evidence" value="ECO:0007669"/>
    <property type="project" value="UniProtKB-SubCell"/>
</dbReference>
<dbReference type="Pfam" id="PF17039">
    <property type="entry name" value="Glyco_tran_10_N"/>
    <property type="match status" value="1"/>
</dbReference>
<dbReference type="UniPathway" id="UPA00378"/>
<comment type="catalytic activity">
    <reaction evidence="12">
        <text>L-seryl-[protein] + GDP-beta-L-fucose = 3-O-(alpha-L-fucosyl)-L-seryl-[protein] + GDP + H(+)</text>
        <dbReference type="Rhea" id="RHEA:63644"/>
        <dbReference type="Rhea" id="RHEA-COMP:9863"/>
        <dbReference type="Rhea" id="RHEA-COMP:17914"/>
        <dbReference type="ChEBI" id="CHEBI:15378"/>
        <dbReference type="ChEBI" id="CHEBI:29999"/>
        <dbReference type="ChEBI" id="CHEBI:57273"/>
        <dbReference type="ChEBI" id="CHEBI:58189"/>
        <dbReference type="ChEBI" id="CHEBI:189632"/>
        <dbReference type="EC" id="2.4.1.221"/>
    </reaction>
    <physiologicalReaction direction="left-to-right" evidence="12">
        <dbReference type="Rhea" id="RHEA:63645"/>
    </physiologicalReaction>
</comment>
<reference evidence="16" key="1">
    <citation type="submission" date="2020-04" db="EMBL/GenBank/DDBJ databases">
        <authorList>
            <person name="Neveu A P."/>
        </authorList>
    </citation>
    <scope>NUCLEOTIDE SEQUENCE</scope>
    <source>
        <tissue evidence="16">Whole embryo</tissue>
    </source>
</reference>
<keyword evidence="4 13" id="KW-0328">Glycosyltransferase</keyword>
<dbReference type="EC" id="2.4.1.-" evidence="13"/>
<evidence type="ECO:0000256" key="6">
    <source>
        <dbReference type="ARBA" id="ARBA00022692"/>
    </source>
</evidence>
<dbReference type="GO" id="GO:0046922">
    <property type="term" value="F:peptide-O-fucosyltransferase activity"/>
    <property type="evidence" value="ECO:0007669"/>
    <property type="project" value="UniProtKB-EC"/>
</dbReference>
<comment type="catalytic activity">
    <reaction evidence="11">
        <text>L-threonyl-[protein] + GDP-beta-L-fucose = 3-O-(alpha-L-fucosyl)-L-threonyl-[protein] + GDP + H(+)</text>
        <dbReference type="Rhea" id="RHEA:70491"/>
        <dbReference type="Rhea" id="RHEA-COMP:11060"/>
        <dbReference type="Rhea" id="RHEA-COMP:17915"/>
        <dbReference type="ChEBI" id="CHEBI:15378"/>
        <dbReference type="ChEBI" id="CHEBI:30013"/>
        <dbReference type="ChEBI" id="CHEBI:57273"/>
        <dbReference type="ChEBI" id="CHEBI:58189"/>
        <dbReference type="ChEBI" id="CHEBI:189631"/>
        <dbReference type="EC" id="2.4.1.221"/>
    </reaction>
    <physiologicalReaction direction="left-to-right" evidence="11">
        <dbReference type="Rhea" id="RHEA:70492"/>
    </physiologicalReaction>
</comment>
<sequence length="431" mass="49516">MSKSYQPTLLAALSFLAALSLLYYIFYLTESSTYVNSKWTELPRMSRNDLSVSNSSSESTKSTRPLQKVILYWSKGGWFKGGQAGHPGKCGNCPIVRDRQRLTDPDTAAVIFPFETNTVLDYPQNNSRRADQLYIWWSVESPSITQSVHIRKKIDLRDIEDNYFNGTITCRKDSLIPGFLQNPLQQIEMGGLPSEKNLTLLLAKKNKTAIWFASNCNSGSNGARRIRISEQLIADGLSVDRFGRCFNNRESTPKRNSKEFFKMIEPYRFYLAFENSLHCRGYITEKFFTNGLMAGAVPIVSGATREDYKQVAPPHSYIHVEDFNSTKELVEYLKYLESNETAYAEYFAWRTLKQKDHYPYGRYAGFCALCRALYGISVNDTRTYTEIYGRDGEKYDHKIGFPFKEKVVLKSLHDWWYGTASKDCLHIDKVD</sequence>